<dbReference type="GO" id="GO:0051307">
    <property type="term" value="P:meiotic chromosome separation"/>
    <property type="evidence" value="ECO:0007669"/>
    <property type="project" value="TreeGrafter"/>
</dbReference>
<evidence type="ECO:0000259" key="6">
    <source>
        <dbReference type="PROSITE" id="PS51700"/>
    </source>
</evidence>
<evidence type="ECO:0000256" key="1">
    <source>
        <dbReference type="ARBA" id="ARBA00000451"/>
    </source>
</evidence>
<sequence length="1246" mass="142518">MVQESKPQLDSVKRELLLHMKNHIVATMNARKEIYGALKELFNTNSADFYNVSSTVKHIRIIQLMMECLEKYKPHQHLQDAFSVWNSRLAPAVLALSDRAEQRKYSRHAKLLAACLFDSDEALIQLQPNLLIIRKDSFQYTKAIICLGHVVRLHDDDIHSRILLTYWLCLLGYWSLAKTQVLQKEVVKQMNSVHKEIINEVINNIIHLHTEKITNHHSGDALPMQDHILKAMQCFESILTKSKTKTFQQYEAKILVKRVLIAASHFSSADLALIGDPLQNMDFIKACYETLVKCRSNVYYGNNMKEEDASCAAVGAMFFSAGDEFQETKIDEYLKLSAVLAEHFKVVLQLCFKYIELGILRESESEGLKLLHQVLKTTNLQRCLAVLNVLFLTSTVAHGNSVNIRPNPFRPIIASLWNRSKNGTSVCANDGRQKQNNESNSSSRNQEIIDLTEDKPSNLLPTSKENTENKLVPEEHVEDCDCVICMLCNINPQMRTEAIFSKLLFYRYSSKIFRVLSERILKLPQETSLDVIAIYSALQKEVTEKAIEERRYPLETLDRFLFAAIRWLRRVGGEEKPEIVQDVIKESLKICSTDPIYFRWQWLTIKQLARRPLKIPKLEWMHMHVSPLKAGLRSPLKSIVINLASELNTLTLCSPKPSPVLNSETYTPISKANRKIGTKITPGCVDAEMEEARKDFDSFSHLFYREWRFQICSYLGQVCAFQYKADWIESGWSAAYYFNEAMFISTRQLARMISKKSEGSQDFHFENIEKFKKAVQHLPSDLTVVQLFLDSRRILWLIKLYNDRSPLVVPVAFIPQDNVLLKRFLTLLLENEASGNLSRTCTDPKEYWQIRRKLDKKLKTLVSEVQTEWFGIFSDLLLPSVSMNDAHVSVMNELMSNGLSRSFASTLVENLDLSTANWRLLVQRFSTLENFDETVATYIGDCRNRWISKFGKQSFIRDFSNSYVVFCISPELASFPFELLPVMESHKRVCRISSFHMFEKLLSHSKKIPKTVDGKNSFYVLDPGGDLTDTQKRLSKELEKYSCWKGTIGAAPKPEELRNSLETNDLFFYMGHGSGGKYFGRSTVLRSNIRAVSLLMGCSSVRIIYEGEGFDGRGAIYDYIIAKCPCIVGCLWMVTDGEIDRVLLAVLDFCFSEMEKPNSDKIRPNSSYRLLIDAIAYARTACKLKYMTGGAVVAYGLPIVTHLSQDMIAMKQQSDTMQLVEENTALLSKSREVLETRSSSGKPSRC</sequence>
<protein>
    <recommendedName>
        <fullName evidence="2">separase</fullName>
        <ecNumber evidence="2">3.4.22.49</ecNumber>
    </recommendedName>
</protein>
<dbReference type="PROSITE" id="PS51700">
    <property type="entry name" value="SEPARIN"/>
    <property type="match status" value="1"/>
</dbReference>
<dbReference type="GO" id="GO:0006508">
    <property type="term" value="P:proteolysis"/>
    <property type="evidence" value="ECO:0007669"/>
    <property type="project" value="InterPro"/>
</dbReference>
<dbReference type="PANTHER" id="PTHR12792">
    <property type="entry name" value="EXTRA SPINDLE POLES 1-RELATED"/>
    <property type="match status" value="1"/>
</dbReference>
<dbReference type="EC" id="3.4.22.49" evidence="2"/>
<proteinExistence type="predicted"/>
<dbReference type="GO" id="GO:0005634">
    <property type="term" value="C:nucleus"/>
    <property type="evidence" value="ECO:0007669"/>
    <property type="project" value="InterPro"/>
</dbReference>
<keyword evidence="3" id="KW-0378">Hydrolase</keyword>
<keyword evidence="8" id="KW-1185">Reference proteome</keyword>
<evidence type="ECO:0000256" key="4">
    <source>
        <dbReference type="ARBA" id="ARBA00022829"/>
    </source>
</evidence>
<dbReference type="Pfam" id="PF03568">
    <property type="entry name" value="Separin_C"/>
    <property type="match status" value="2"/>
</dbReference>
<dbReference type="AlphaFoldDB" id="A0A8R1U0C8"/>
<evidence type="ECO:0000256" key="5">
    <source>
        <dbReference type="SAM" id="MobiDB-lite"/>
    </source>
</evidence>
<feature type="region of interest" description="Disordered" evidence="5">
    <location>
        <begin position="425"/>
        <end position="448"/>
    </location>
</feature>
<dbReference type="GO" id="GO:0072686">
    <property type="term" value="C:mitotic spindle"/>
    <property type="evidence" value="ECO:0007669"/>
    <property type="project" value="TreeGrafter"/>
</dbReference>
<keyword evidence="4" id="KW-0159">Chromosome partition</keyword>
<dbReference type="GO" id="GO:0005737">
    <property type="term" value="C:cytoplasm"/>
    <property type="evidence" value="ECO:0007669"/>
    <property type="project" value="TreeGrafter"/>
</dbReference>
<dbReference type="GO" id="GO:0004197">
    <property type="term" value="F:cysteine-type endopeptidase activity"/>
    <property type="evidence" value="ECO:0007669"/>
    <property type="project" value="InterPro"/>
</dbReference>
<dbReference type="PANTHER" id="PTHR12792:SF0">
    <property type="entry name" value="SEPARIN"/>
    <property type="match status" value="1"/>
</dbReference>
<organism evidence="7 8">
    <name type="scientific">Onchocerca volvulus</name>
    <dbReference type="NCBI Taxonomy" id="6282"/>
    <lineage>
        <taxon>Eukaryota</taxon>
        <taxon>Metazoa</taxon>
        <taxon>Ecdysozoa</taxon>
        <taxon>Nematoda</taxon>
        <taxon>Chromadorea</taxon>
        <taxon>Rhabditida</taxon>
        <taxon>Spirurina</taxon>
        <taxon>Spiruromorpha</taxon>
        <taxon>Filarioidea</taxon>
        <taxon>Onchocercidae</taxon>
        <taxon>Onchocerca</taxon>
    </lineage>
</organism>
<dbReference type="OMA" id="YARTACK"/>
<evidence type="ECO:0000313" key="8">
    <source>
        <dbReference type="Proteomes" id="UP000024404"/>
    </source>
</evidence>
<evidence type="ECO:0000313" key="7">
    <source>
        <dbReference type="EnsemblMetazoa" id="OVOC9262.1"/>
    </source>
</evidence>
<dbReference type="Proteomes" id="UP000024404">
    <property type="component" value="Unassembled WGS sequence"/>
</dbReference>
<reference evidence="8" key="1">
    <citation type="submission" date="2013-10" db="EMBL/GenBank/DDBJ databases">
        <title>Genome sequencing of Onchocerca volvulus.</title>
        <authorList>
            <person name="Cotton J."/>
            <person name="Tsai J."/>
            <person name="Stanley E."/>
            <person name="Tracey A."/>
            <person name="Holroyd N."/>
            <person name="Lustigman S."/>
            <person name="Berriman M."/>
        </authorList>
    </citation>
    <scope>NUCLEOTIDE SEQUENCE</scope>
</reference>
<dbReference type="InterPro" id="IPR030397">
    <property type="entry name" value="SEPARIN_core_dom"/>
</dbReference>
<dbReference type="InterPro" id="IPR005314">
    <property type="entry name" value="Peptidase_C50"/>
</dbReference>
<reference evidence="7" key="2">
    <citation type="submission" date="2022-06" db="UniProtKB">
        <authorList>
            <consortium name="EnsemblMetazoa"/>
        </authorList>
    </citation>
    <scope>IDENTIFICATION</scope>
</reference>
<evidence type="ECO:0000256" key="2">
    <source>
        <dbReference type="ARBA" id="ARBA00012489"/>
    </source>
</evidence>
<name>A0A8R1U0C8_ONCVO</name>
<feature type="compositionally biased region" description="Low complexity" evidence="5">
    <location>
        <begin position="436"/>
        <end position="446"/>
    </location>
</feature>
<dbReference type="GO" id="GO:0005813">
    <property type="term" value="C:centrosome"/>
    <property type="evidence" value="ECO:0007669"/>
    <property type="project" value="TreeGrafter"/>
</dbReference>
<evidence type="ECO:0000256" key="3">
    <source>
        <dbReference type="ARBA" id="ARBA00022801"/>
    </source>
</evidence>
<dbReference type="EMBL" id="CMVM020000258">
    <property type="status" value="NOT_ANNOTATED_CDS"/>
    <property type="molecule type" value="Genomic_DNA"/>
</dbReference>
<feature type="domain" description="Peptidase C50" evidence="6">
    <location>
        <begin position="1014"/>
        <end position="1109"/>
    </location>
</feature>
<comment type="catalytic activity">
    <reaction evidence="1">
        <text>All bonds known to be hydrolyzed by this endopeptidase have arginine in P1 and an acidic residue in P4. P6 is often occupied by an acidic residue or by a hydroxy-amino-acid residue, the phosphorylation of which enhances cleavage.</text>
        <dbReference type="EC" id="3.4.22.49"/>
    </reaction>
</comment>
<accession>A0A8R1U0C8</accession>
<dbReference type="EnsemblMetazoa" id="OVOC9262.1">
    <property type="protein sequence ID" value="OVOC9262.1"/>
    <property type="gene ID" value="WBGene00246071"/>
</dbReference>